<dbReference type="KEGG" id="sfc:Spiaf_2246"/>
<dbReference type="PANTHER" id="PTHR30535">
    <property type="entry name" value="VITAMIN B12-BINDING PROTEIN"/>
    <property type="match status" value="1"/>
</dbReference>
<dbReference type="Gene3D" id="3.40.50.1980">
    <property type="entry name" value="Nitrogenase molybdenum iron protein domain"/>
    <property type="match status" value="2"/>
</dbReference>
<dbReference type="Proteomes" id="UP000007383">
    <property type="component" value="Chromosome"/>
</dbReference>
<dbReference type="OrthoDB" id="368509at2"/>
<dbReference type="InterPro" id="IPR002491">
    <property type="entry name" value="ABC_transptr_periplasmic_BD"/>
</dbReference>
<dbReference type="AlphaFoldDB" id="H9UL89"/>
<reference evidence="3" key="1">
    <citation type="journal article" date="2013" name="Stand. Genomic Sci.">
        <title>Complete genome sequence of the halophilic bacterium Spirochaeta africana type strain (Z-7692(T)) from the alkaline Lake Magadi in the East African Rift.</title>
        <authorList>
            <person name="Liolos K."/>
            <person name="Abt B."/>
            <person name="Scheuner C."/>
            <person name="Teshima H."/>
            <person name="Held B."/>
            <person name="Lapidus A."/>
            <person name="Nolan M."/>
            <person name="Lucas S."/>
            <person name="Deshpande S."/>
            <person name="Cheng J.F."/>
            <person name="Tapia R."/>
            <person name="Goodwin L.A."/>
            <person name="Pitluck S."/>
            <person name="Pagani I."/>
            <person name="Ivanova N."/>
            <person name="Mavromatis K."/>
            <person name="Mikhailova N."/>
            <person name="Huntemann M."/>
            <person name="Pati A."/>
            <person name="Chen A."/>
            <person name="Palaniappan K."/>
            <person name="Land M."/>
            <person name="Rohde M."/>
            <person name="Tindall B.J."/>
            <person name="Detter J.C."/>
            <person name="Goker M."/>
            <person name="Bristow J."/>
            <person name="Eisen J.A."/>
            <person name="Markowitz V."/>
            <person name="Hugenholtz P."/>
            <person name="Woyke T."/>
            <person name="Klenk H.P."/>
            <person name="Kyrpides N.C."/>
        </authorList>
    </citation>
    <scope>NUCLEOTIDE SEQUENCE</scope>
    <source>
        <strain evidence="3">ATCC 700263 / DSM 8902 / Z-7692</strain>
    </source>
</reference>
<evidence type="ECO:0000259" key="1">
    <source>
        <dbReference type="PROSITE" id="PS50983"/>
    </source>
</evidence>
<proteinExistence type="predicted"/>
<name>H9UL89_SPIAZ</name>
<dbReference type="PATRIC" id="fig|889378.3.peg.2223"/>
<dbReference type="HOGENOM" id="CLU_038034_2_4_12"/>
<dbReference type="STRING" id="889378.Spiaf_2246"/>
<dbReference type="Pfam" id="PF01497">
    <property type="entry name" value="Peripla_BP_2"/>
    <property type="match status" value="1"/>
</dbReference>
<accession>H9UL89</accession>
<dbReference type="GO" id="GO:0071281">
    <property type="term" value="P:cellular response to iron ion"/>
    <property type="evidence" value="ECO:0007669"/>
    <property type="project" value="TreeGrafter"/>
</dbReference>
<dbReference type="InterPro" id="IPR050902">
    <property type="entry name" value="ABC_Transporter_SBP"/>
</dbReference>
<keyword evidence="3" id="KW-1185">Reference proteome</keyword>
<feature type="domain" description="Fe/B12 periplasmic-binding" evidence="1">
    <location>
        <begin position="53"/>
        <end position="317"/>
    </location>
</feature>
<sequence length="317" mass="34195">MLSLFPRSLGVAVTAAVVILLATSAGTPESAPAARAVTDDLGNTVHVPESPDSILSLSLFSDEVLQDILSPARFAAVHSLAVNPVYSNTAEKASQIDPVIEFNVEQIIDIYPDLVIAADWSEADKLDQLRQAGIPVYQVRTAVEPAGIRTAIRQLGELVGEPAAAAELIADFDRRKAALAEIVAAVPAEDRLQAMDYTTWGASAGTGTSWHTILELAGLDNAAAALKADDFGQVPLSKETLIELDPDILFLPGYVWGEPDGADAFYRQLRRDPAFADLQAIRNDRLYLFPERLKGTYSHYIIDAAEHAARTAYPQLF</sequence>
<gene>
    <name evidence="2" type="ordered locus">Spiaf_2246</name>
</gene>
<dbReference type="PANTHER" id="PTHR30535:SF34">
    <property type="entry name" value="MOLYBDATE-BINDING PROTEIN MOLA"/>
    <property type="match status" value="1"/>
</dbReference>
<protein>
    <submittedName>
        <fullName evidence="2">ABC-type Fe3+-hydroxamate transport system, periplasmic component</fullName>
    </submittedName>
</protein>
<dbReference type="EMBL" id="CP003282">
    <property type="protein sequence ID" value="AFG38282.1"/>
    <property type="molecule type" value="Genomic_DNA"/>
</dbReference>
<dbReference type="RefSeq" id="WP_014456265.1">
    <property type="nucleotide sequence ID" value="NC_017098.1"/>
</dbReference>
<dbReference type="eggNOG" id="COG0614">
    <property type="taxonomic scope" value="Bacteria"/>
</dbReference>
<organism evidence="2 3">
    <name type="scientific">Spirochaeta africana (strain ATCC 700263 / DSM 8902 / Z-7692)</name>
    <dbReference type="NCBI Taxonomy" id="889378"/>
    <lineage>
        <taxon>Bacteria</taxon>
        <taxon>Pseudomonadati</taxon>
        <taxon>Spirochaetota</taxon>
        <taxon>Spirochaetia</taxon>
        <taxon>Spirochaetales</taxon>
        <taxon>Spirochaetaceae</taxon>
        <taxon>Spirochaeta</taxon>
    </lineage>
</organism>
<evidence type="ECO:0000313" key="3">
    <source>
        <dbReference type="Proteomes" id="UP000007383"/>
    </source>
</evidence>
<dbReference type="SUPFAM" id="SSF53807">
    <property type="entry name" value="Helical backbone' metal receptor"/>
    <property type="match status" value="1"/>
</dbReference>
<dbReference type="PROSITE" id="PS50983">
    <property type="entry name" value="FE_B12_PBP"/>
    <property type="match status" value="1"/>
</dbReference>
<evidence type="ECO:0000313" key="2">
    <source>
        <dbReference type="EMBL" id="AFG38282.1"/>
    </source>
</evidence>